<dbReference type="InterPro" id="IPR050469">
    <property type="entry name" value="Diguanylate_Cyclase"/>
</dbReference>
<dbReference type="CDD" id="cd01949">
    <property type="entry name" value="GGDEF"/>
    <property type="match status" value="1"/>
</dbReference>
<dbReference type="InterPro" id="IPR000160">
    <property type="entry name" value="GGDEF_dom"/>
</dbReference>
<dbReference type="GO" id="GO:0043709">
    <property type="term" value="P:cell adhesion involved in single-species biofilm formation"/>
    <property type="evidence" value="ECO:0007669"/>
    <property type="project" value="TreeGrafter"/>
</dbReference>
<name>A0A0E3M8Y9_CLOSL</name>
<dbReference type="SUPFAM" id="SSF55073">
    <property type="entry name" value="Nucleotide cyclase"/>
    <property type="match status" value="1"/>
</dbReference>
<dbReference type="GO" id="GO:1902201">
    <property type="term" value="P:negative regulation of bacterial-type flagellum-dependent cell motility"/>
    <property type="evidence" value="ECO:0007669"/>
    <property type="project" value="TreeGrafter"/>
</dbReference>
<dbReference type="GO" id="GO:0052621">
    <property type="term" value="F:diguanylate cyclase activity"/>
    <property type="evidence" value="ECO:0007669"/>
    <property type="project" value="TreeGrafter"/>
</dbReference>
<dbReference type="Proteomes" id="UP000033115">
    <property type="component" value="Chromosome"/>
</dbReference>
<feature type="domain" description="GGDEF" evidence="1">
    <location>
        <begin position="119"/>
        <end position="252"/>
    </location>
</feature>
<protein>
    <submittedName>
        <fullName evidence="2">Diguanylate cyclase</fullName>
    </submittedName>
</protein>
<dbReference type="Gene3D" id="3.30.70.270">
    <property type="match status" value="1"/>
</dbReference>
<dbReference type="PANTHER" id="PTHR45138:SF23">
    <property type="entry name" value="SIGNALING PROTEIN"/>
    <property type="match status" value="1"/>
</dbReference>
<dbReference type="GO" id="GO:0005886">
    <property type="term" value="C:plasma membrane"/>
    <property type="evidence" value="ECO:0007669"/>
    <property type="project" value="TreeGrafter"/>
</dbReference>
<dbReference type="PANTHER" id="PTHR45138">
    <property type="entry name" value="REGULATORY COMPONENTS OF SENSORY TRANSDUCTION SYSTEM"/>
    <property type="match status" value="1"/>
</dbReference>
<dbReference type="KEGG" id="csq:CSCA_1944"/>
<dbReference type="RefSeq" id="WP_029163439.1">
    <property type="nucleotide sequence ID" value="NZ_CP009933.1"/>
</dbReference>
<dbReference type="InterPro" id="IPR029787">
    <property type="entry name" value="Nucleotide_cyclase"/>
</dbReference>
<dbReference type="InterPro" id="IPR043128">
    <property type="entry name" value="Rev_trsase/Diguanyl_cyclase"/>
</dbReference>
<evidence type="ECO:0000313" key="2">
    <source>
        <dbReference type="EMBL" id="AKA69069.1"/>
    </source>
</evidence>
<evidence type="ECO:0000313" key="3">
    <source>
        <dbReference type="Proteomes" id="UP000033115"/>
    </source>
</evidence>
<keyword evidence="3" id="KW-1185">Reference proteome</keyword>
<proteinExistence type="predicted"/>
<gene>
    <name evidence="2" type="ORF">CSCA_1944</name>
</gene>
<dbReference type="SMART" id="SM00267">
    <property type="entry name" value="GGDEF"/>
    <property type="match status" value="1"/>
</dbReference>
<accession>A0A0E3M8Y9</accession>
<dbReference type="HOGENOM" id="CLU_000445_11_16_9"/>
<dbReference type="NCBIfam" id="TIGR00254">
    <property type="entry name" value="GGDEF"/>
    <property type="match status" value="1"/>
</dbReference>
<dbReference type="PROSITE" id="PS50887">
    <property type="entry name" value="GGDEF"/>
    <property type="match status" value="1"/>
</dbReference>
<dbReference type="STRING" id="1548.CSCA_1944"/>
<dbReference type="AlphaFoldDB" id="A0A0E3M8Y9"/>
<evidence type="ECO:0000259" key="1">
    <source>
        <dbReference type="PROSITE" id="PS50887"/>
    </source>
</evidence>
<dbReference type="Pfam" id="PF00990">
    <property type="entry name" value="GGDEF"/>
    <property type="match status" value="1"/>
</dbReference>
<reference evidence="2 3" key="1">
    <citation type="journal article" date="2015" name="J. Biotechnol.">
        <title>Complete genome sequence of a malodorant-producing acetogen, Clostridium scatologenes ATCC 25775(T).</title>
        <authorList>
            <person name="Zhu Z."/>
            <person name="Guo T."/>
            <person name="Zheng H."/>
            <person name="Song T."/>
            <person name="Ouyang P."/>
            <person name="Xie J."/>
        </authorList>
    </citation>
    <scope>NUCLEOTIDE SEQUENCE [LARGE SCALE GENOMIC DNA]</scope>
    <source>
        <strain evidence="2 3">ATCC 25775</strain>
    </source>
</reference>
<sequence>MSIDYDFFEAEKTLIKESKELIKSEKHDKKVLIENFSQVIEKFDKMIRDAEKIIKISDGQQEYLHRIQSDLKKEIEDRIRAEEKLKYFAAIDTLTGCYNRGMGIALLENEIKSIRRNKGIFSICYIDVNGLKYVNDNFGHFEGDELIVTMCKSIKKAVREKDILCRLGGDEFLVLFSNSEIKNVENIVERIKSNISMENEKKIKPYYISFSYGIFEVDYDSNLSIDEIIRKADAKMYENKQKYKNLELTCNS</sequence>
<dbReference type="EMBL" id="CP009933">
    <property type="protein sequence ID" value="AKA69069.1"/>
    <property type="molecule type" value="Genomic_DNA"/>
</dbReference>
<organism evidence="2 3">
    <name type="scientific">Clostridium scatologenes</name>
    <dbReference type="NCBI Taxonomy" id="1548"/>
    <lineage>
        <taxon>Bacteria</taxon>
        <taxon>Bacillati</taxon>
        <taxon>Bacillota</taxon>
        <taxon>Clostridia</taxon>
        <taxon>Eubacteriales</taxon>
        <taxon>Clostridiaceae</taxon>
        <taxon>Clostridium</taxon>
    </lineage>
</organism>